<evidence type="ECO:0000256" key="2">
    <source>
        <dbReference type="ARBA" id="ARBA00022840"/>
    </source>
</evidence>
<dbReference type="InterPro" id="IPR003959">
    <property type="entry name" value="ATPase_AAA_core"/>
</dbReference>
<dbReference type="PANTHER" id="PTHR23073">
    <property type="entry name" value="26S PROTEASOME REGULATORY SUBUNIT"/>
    <property type="match status" value="1"/>
</dbReference>
<reference evidence="6" key="2">
    <citation type="submission" date="2025-09" db="UniProtKB">
        <authorList>
            <consortium name="Ensembl"/>
        </authorList>
    </citation>
    <scope>IDENTIFICATION</scope>
</reference>
<dbReference type="FunFam" id="3.40.50.300:FF:002861">
    <property type="entry name" value="Cell division control protein 48 homolog E"/>
    <property type="match status" value="1"/>
</dbReference>
<sequence>MGDQSGGHGPGGGKMDDRDKKKKHKPPVPTRVGKKKGPDAASKLPPVTHHTQCRLKLPRENEFIRDQEQTKPLEEKREEKKSKVDDLRGTPGLGGTLEEIIKGNRAIVSTSVGSEHCVSILSFVDKDLLEPGCSVLLNHKVQVIDDTDPLVIVMKVAKAPQETCADTGGLDNQTQEIKESVELPLTHPEYYGGMGIKPPKGVILYGPPGTGKTLSAKAVANQTSATFLRVVGSELIQEHLGDGPKLVRELF</sequence>
<dbReference type="Gene3D" id="3.40.50.300">
    <property type="entry name" value="P-loop containing nucleotide triphosphate hydrolases"/>
    <property type="match status" value="1"/>
</dbReference>
<dbReference type="Proteomes" id="UP000675900">
    <property type="component" value="Unassembled WGS sequence"/>
</dbReference>
<dbReference type="Ensembl" id="ENSPTIT00000001389.1">
    <property type="protein sequence ID" value="ENSPTIP00000000500.1"/>
    <property type="gene ID" value="ENSPTIG00000001201.1"/>
</dbReference>
<dbReference type="Gene3D" id="2.40.50.140">
    <property type="entry name" value="Nucleic acid-binding proteins"/>
    <property type="match status" value="1"/>
</dbReference>
<dbReference type="Pfam" id="PF16450">
    <property type="entry name" value="Prot_ATP_ID_OB_C"/>
    <property type="match status" value="1"/>
</dbReference>
<evidence type="ECO:0000313" key="7">
    <source>
        <dbReference type="Proteomes" id="UP000675900"/>
    </source>
</evidence>
<organism evidence="6 7">
    <name type="scientific">Panthera tigris altaica</name>
    <name type="common">Siberian tiger</name>
    <dbReference type="NCBI Taxonomy" id="74533"/>
    <lineage>
        <taxon>Eukaryota</taxon>
        <taxon>Metazoa</taxon>
        <taxon>Chordata</taxon>
        <taxon>Craniata</taxon>
        <taxon>Vertebrata</taxon>
        <taxon>Euteleostomi</taxon>
        <taxon>Mammalia</taxon>
        <taxon>Eutheria</taxon>
        <taxon>Laurasiatheria</taxon>
        <taxon>Carnivora</taxon>
        <taxon>Feliformia</taxon>
        <taxon>Felidae</taxon>
        <taxon>Pantherinae</taxon>
        <taxon>Panthera</taxon>
    </lineage>
</organism>
<keyword evidence="2" id="KW-0067">ATP-binding</keyword>
<dbReference type="InterPro" id="IPR032501">
    <property type="entry name" value="Prot_ATP_ID_OB_2nd"/>
</dbReference>
<dbReference type="Pfam" id="PF00004">
    <property type="entry name" value="AAA"/>
    <property type="match status" value="1"/>
</dbReference>
<feature type="domain" description="ATPase AAA-type core" evidence="4">
    <location>
        <begin position="202"/>
        <end position="251"/>
    </location>
</feature>
<proteinExistence type="predicted"/>
<keyword evidence="7" id="KW-1185">Reference proteome</keyword>
<dbReference type="GeneTree" id="ENSGT01020000230346"/>
<dbReference type="GO" id="GO:0005524">
    <property type="term" value="F:ATP binding"/>
    <property type="evidence" value="ECO:0007669"/>
    <property type="project" value="UniProtKB-KW"/>
</dbReference>
<evidence type="ECO:0000259" key="4">
    <source>
        <dbReference type="Pfam" id="PF00004"/>
    </source>
</evidence>
<evidence type="ECO:0000256" key="3">
    <source>
        <dbReference type="SAM" id="MobiDB-lite"/>
    </source>
</evidence>
<evidence type="ECO:0000313" key="6">
    <source>
        <dbReference type="Ensembl" id="ENSPTIP00000000500.1"/>
    </source>
</evidence>
<keyword evidence="1" id="KW-0547">Nucleotide-binding</keyword>
<dbReference type="AlphaFoldDB" id="A0A8C9IYU8"/>
<protein>
    <submittedName>
        <fullName evidence="6">Uncharacterized protein</fullName>
    </submittedName>
</protein>
<reference evidence="6" key="1">
    <citation type="submission" date="2025-08" db="UniProtKB">
        <authorList>
            <consortium name="Ensembl"/>
        </authorList>
    </citation>
    <scope>IDENTIFICATION</scope>
</reference>
<name>A0A8C9IYU8_PANTA</name>
<evidence type="ECO:0000259" key="5">
    <source>
        <dbReference type="Pfam" id="PF16450"/>
    </source>
</evidence>
<dbReference type="FunFam" id="2.40.50.140:FF:000437">
    <property type="entry name" value="26S protease regulatory subunit, putative"/>
    <property type="match status" value="1"/>
</dbReference>
<accession>A0A8C9IYU8</accession>
<dbReference type="InterPro" id="IPR027417">
    <property type="entry name" value="P-loop_NTPase"/>
</dbReference>
<feature type="compositionally biased region" description="Basic and acidic residues" evidence="3">
    <location>
        <begin position="57"/>
        <end position="88"/>
    </location>
</feature>
<dbReference type="SUPFAM" id="SSF52540">
    <property type="entry name" value="P-loop containing nucleoside triphosphate hydrolases"/>
    <property type="match status" value="1"/>
</dbReference>
<dbReference type="GO" id="GO:0016887">
    <property type="term" value="F:ATP hydrolysis activity"/>
    <property type="evidence" value="ECO:0007669"/>
    <property type="project" value="InterPro"/>
</dbReference>
<evidence type="ECO:0000256" key="1">
    <source>
        <dbReference type="ARBA" id="ARBA00022741"/>
    </source>
</evidence>
<dbReference type="InterPro" id="IPR012340">
    <property type="entry name" value="NA-bd_OB-fold"/>
</dbReference>
<feature type="region of interest" description="Disordered" evidence="3">
    <location>
        <begin position="1"/>
        <end position="92"/>
    </location>
</feature>
<feature type="domain" description="Proteasomal ATPase second OB" evidence="5">
    <location>
        <begin position="95"/>
        <end position="143"/>
    </location>
</feature>
<feature type="compositionally biased region" description="Gly residues" evidence="3">
    <location>
        <begin position="1"/>
        <end position="13"/>
    </location>
</feature>
<dbReference type="InterPro" id="IPR050221">
    <property type="entry name" value="26S_Proteasome_ATPase"/>
</dbReference>